<dbReference type="Proteomes" id="UP001189429">
    <property type="component" value="Unassembled WGS sequence"/>
</dbReference>
<organism evidence="1 2">
    <name type="scientific">Prorocentrum cordatum</name>
    <dbReference type="NCBI Taxonomy" id="2364126"/>
    <lineage>
        <taxon>Eukaryota</taxon>
        <taxon>Sar</taxon>
        <taxon>Alveolata</taxon>
        <taxon>Dinophyceae</taxon>
        <taxon>Prorocentrales</taxon>
        <taxon>Prorocentraceae</taxon>
        <taxon>Prorocentrum</taxon>
    </lineage>
</organism>
<protein>
    <submittedName>
        <fullName evidence="1">Uncharacterized protein</fullName>
    </submittedName>
</protein>
<evidence type="ECO:0000313" key="2">
    <source>
        <dbReference type="Proteomes" id="UP001189429"/>
    </source>
</evidence>
<reference evidence="1" key="1">
    <citation type="submission" date="2023-10" db="EMBL/GenBank/DDBJ databases">
        <authorList>
            <person name="Chen Y."/>
            <person name="Shah S."/>
            <person name="Dougan E. K."/>
            <person name="Thang M."/>
            <person name="Chan C."/>
        </authorList>
    </citation>
    <scope>NUCLEOTIDE SEQUENCE [LARGE SCALE GENOMIC DNA]</scope>
</reference>
<sequence length="108" mass="11517">MELRRGRWLAIKGARRELLRRGRASGHLIRAVVGHVAWASTVKREALGRFAPPMASMVSAGAGAQSLWPAVRAELRRACCPPPLLVADLAAPWASRLVASDAGEEGLG</sequence>
<name>A0ABN9R029_9DINO</name>
<comment type="caution">
    <text evidence="1">The sequence shown here is derived from an EMBL/GenBank/DDBJ whole genome shotgun (WGS) entry which is preliminary data.</text>
</comment>
<feature type="non-terminal residue" evidence="1">
    <location>
        <position position="108"/>
    </location>
</feature>
<keyword evidence="2" id="KW-1185">Reference proteome</keyword>
<proteinExistence type="predicted"/>
<evidence type="ECO:0000313" key="1">
    <source>
        <dbReference type="EMBL" id="CAK0810783.1"/>
    </source>
</evidence>
<dbReference type="EMBL" id="CAUYUJ010004738">
    <property type="protein sequence ID" value="CAK0810783.1"/>
    <property type="molecule type" value="Genomic_DNA"/>
</dbReference>
<accession>A0ABN9R029</accession>
<gene>
    <name evidence="1" type="ORF">PCOR1329_LOCUS15620</name>
</gene>